<sequence>MRQWQDRGIGRRPGEPDRQLRFIRALPVGQRERVMLIEAEGEVMLIGVATGSVRLLRNWGKEGAPLTPTDLPEGQADPGAHP</sequence>
<evidence type="ECO:0000313" key="7">
    <source>
        <dbReference type="EMBL" id="RVT95065.1"/>
    </source>
</evidence>
<keyword evidence="2" id="KW-1003">Cell membrane</keyword>
<feature type="region of interest" description="Disordered" evidence="6">
    <location>
        <begin position="61"/>
        <end position="82"/>
    </location>
</feature>
<dbReference type="GO" id="GO:0044781">
    <property type="term" value="P:bacterial-type flagellum organization"/>
    <property type="evidence" value="ECO:0007669"/>
    <property type="project" value="InterPro"/>
</dbReference>
<evidence type="ECO:0000256" key="3">
    <source>
        <dbReference type="ARBA" id="ARBA00022692"/>
    </source>
</evidence>
<evidence type="ECO:0008006" key="9">
    <source>
        <dbReference type="Google" id="ProtNLM"/>
    </source>
</evidence>
<dbReference type="OrthoDB" id="7567486at2"/>
<dbReference type="EMBL" id="SACN01000001">
    <property type="protein sequence ID" value="RVT95065.1"/>
    <property type="molecule type" value="Genomic_DNA"/>
</dbReference>
<keyword evidence="8" id="KW-1185">Reference proteome</keyword>
<keyword evidence="4" id="KW-1133">Transmembrane helix</keyword>
<keyword evidence="5" id="KW-0472">Membrane</keyword>
<comment type="caution">
    <text evidence="7">The sequence shown here is derived from an EMBL/GenBank/DDBJ whole genome shotgun (WGS) entry which is preliminary data.</text>
</comment>
<dbReference type="AlphaFoldDB" id="A0A437MBQ7"/>
<evidence type="ECO:0000256" key="2">
    <source>
        <dbReference type="ARBA" id="ARBA00022475"/>
    </source>
</evidence>
<evidence type="ECO:0000313" key="8">
    <source>
        <dbReference type="Proteomes" id="UP000282971"/>
    </source>
</evidence>
<dbReference type="GO" id="GO:0016020">
    <property type="term" value="C:membrane"/>
    <property type="evidence" value="ECO:0007669"/>
    <property type="project" value="InterPro"/>
</dbReference>
<evidence type="ECO:0000256" key="5">
    <source>
        <dbReference type="ARBA" id="ARBA00023136"/>
    </source>
</evidence>
<accession>A0A437MBQ7</accession>
<name>A0A437MBQ7_9SPHN</name>
<reference evidence="7 8" key="1">
    <citation type="submission" date="2019-01" db="EMBL/GenBank/DDBJ databases">
        <authorList>
            <person name="Chen W.-M."/>
        </authorList>
    </citation>
    <scope>NUCLEOTIDE SEQUENCE [LARGE SCALE GENOMIC DNA]</scope>
    <source>
        <strain evidence="7 8">CCP-7</strain>
    </source>
</reference>
<dbReference type="InterPro" id="IPR022781">
    <property type="entry name" value="Flagellar_biosynth_FliO"/>
</dbReference>
<dbReference type="Pfam" id="PF04347">
    <property type="entry name" value="FliO"/>
    <property type="match status" value="1"/>
</dbReference>
<organism evidence="7 8">
    <name type="scientific">Sphingomonas crocodyli</name>
    <dbReference type="NCBI Taxonomy" id="1979270"/>
    <lineage>
        <taxon>Bacteria</taxon>
        <taxon>Pseudomonadati</taxon>
        <taxon>Pseudomonadota</taxon>
        <taxon>Alphaproteobacteria</taxon>
        <taxon>Sphingomonadales</taxon>
        <taxon>Sphingomonadaceae</taxon>
        <taxon>Sphingomonas</taxon>
    </lineage>
</organism>
<evidence type="ECO:0000256" key="6">
    <source>
        <dbReference type="SAM" id="MobiDB-lite"/>
    </source>
</evidence>
<dbReference type="Proteomes" id="UP000282971">
    <property type="component" value="Unassembled WGS sequence"/>
</dbReference>
<evidence type="ECO:0000256" key="1">
    <source>
        <dbReference type="ARBA" id="ARBA00004236"/>
    </source>
</evidence>
<keyword evidence="3" id="KW-0812">Transmembrane</keyword>
<evidence type="ECO:0000256" key="4">
    <source>
        <dbReference type="ARBA" id="ARBA00022989"/>
    </source>
</evidence>
<gene>
    <name evidence="7" type="ORF">EOD43_05220</name>
</gene>
<proteinExistence type="predicted"/>
<comment type="subcellular location">
    <subcellularLocation>
        <location evidence="1">Cell membrane</location>
    </subcellularLocation>
</comment>
<protein>
    <recommendedName>
        <fullName evidence="9">Flagellar biosynthetic protein FliO</fullName>
    </recommendedName>
</protein>